<dbReference type="Proteomes" id="UP000011115">
    <property type="component" value="Unassembled WGS sequence"/>
</dbReference>
<dbReference type="AlphaFoldDB" id="M1B7I6"/>
<proteinExistence type="predicted"/>
<dbReference type="HOGENOM" id="CLU_2745016_0_0_1"/>
<sequence>MSEFTTNSYLLLAFRESRKGLNSFSSESAGYKIEGHVPQKLTNRNQSRYGSIYTRCIRKMRKGIKSPTLLF</sequence>
<name>M1B7I6_SOLTU</name>
<organism evidence="1 2">
    <name type="scientific">Solanum tuberosum</name>
    <name type="common">Potato</name>
    <dbReference type="NCBI Taxonomy" id="4113"/>
    <lineage>
        <taxon>Eukaryota</taxon>
        <taxon>Viridiplantae</taxon>
        <taxon>Streptophyta</taxon>
        <taxon>Embryophyta</taxon>
        <taxon>Tracheophyta</taxon>
        <taxon>Spermatophyta</taxon>
        <taxon>Magnoliopsida</taxon>
        <taxon>eudicotyledons</taxon>
        <taxon>Gunneridae</taxon>
        <taxon>Pentapetalae</taxon>
        <taxon>asterids</taxon>
        <taxon>lamiids</taxon>
        <taxon>Solanales</taxon>
        <taxon>Solanaceae</taxon>
        <taxon>Solanoideae</taxon>
        <taxon>Solaneae</taxon>
        <taxon>Solanum</taxon>
    </lineage>
</organism>
<reference evidence="2" key="1">
    <citation type="journal article" date="2011" name="Nature">
        <title>Genome sequence and analysis of the tuber crop potato.</title>
        <authorList>
            <consortium name="The Potato Genome Sequencing Consortium"/>
        </authorList>
    </citation>
    <scope>NUCLEOTIDE SEQUENCE [LARGE SCALE GENOMIC DNA]</scope>
    <source>
        <strain evidence="2">cv. DM1-3 516 R44</strain>
    </source>
</reference>
<accession>M1B7I6</accession>
<keyword evidence="2" id="KW-1185">Reference proteome</keyword>
<dbReference type="PaxDb" id="4113-PGSC0003DMT400038872"/>
<dbReference type="EnsemblPlants" id="PGSC0003DMT400038872">
    <property type="protein sequence ID" value="PGSC0003DMT400038872"/>
    <property type="gene ID" value="PGSC0003DMG400015023"/>
</dbReference>
<dbReference type="InParanoid" id="M1B7I6"/>
<evidence type="ECO:0000313" key="1">
    <source>
        <dbReference type="EnsemblPlants" id="PGSC0003DMT400038872"/>
    </source>
</evidence>
<reference evidence="1" key="2">
    <citation type="submission" date="2015-06" db="UniProtKB">
        <authorList>
            <consortium name="EnsemblPlants"/>
        </authorList>
    </citation>
    <scope>IDENTIFICATION</scope>
    <source>
        <strain evidence="1">DM1-3 516 R44</strain>
    </source>
</reference>
<dbReference type="Gramene" id="PGSC0003DMT400038872">
    <property type="protein sequence ID" value="PGSC0003DMT400038872"/>
    <property type="gene ID" value="PGSC0003DMG400015023"/>
</dbReference>
<evidence type="ECO:0000313" key="2">
    <source>
        <dbReference type="Proteomes" id="UP000011115"/>
    </source>
</evidence>
<protein>
    <submittedName>
        <fullName evidence="1">Uncharacterized protein</fullName>
    </submittedName>
</protein>